<feature type="domain" description="DUF6699" evidence="1">
    <location>
        <begin position="117"/>
        <end position="252"/>
    </location>
</feature>
<organism evidence="2 3">
    <name type="scientific">Tricholomella constricta</name>
    <dbReference type="NCBI Taxonomy" id="117010"/>
    <lineage>
        <taxon>Eukaryota</taxon>
        <taxon>Fungi</taxon>
        <taxon>Dikarya</taxon>
        <taxon>Basidiomycota</taxon>
        <taxon>Agaricomycotina</taxon>
        <taxon>Agaricomycetes</taxon>
        <taxon>Agaricomycetidae</taxon>
        <taxon>Agaricales</taxon>
        <taxon>Tricholomatineae</taxon>
        <taxon>Lyophyllaceae</taxon>
        <taxon>Tricholomella</taxon>
    </lineage>
</organism>
<gene>
    <name evidence="2" type="ORF">D9615_006872</name>
</gene>
<evidence type="ECO:0000313" key="2">
    <source>
        <dbReference type="EMBL" id="KAF5378735.1"/>
    </source>
</evidence>
<dbReference type="Pfam" id="PF20415">
    <property type="entry name" value="DUF6699"/>
    <property type="match status" value="1"/>
</dbReference>
<dbReference type="OrthoDB" id="2783256at2759"/>
<accession>A0A8H5H954</accession>
<dbReference type="Proteomes" id="UP000565441">
    <property type="component" value="Unassembled WGS sequence"/>
</dbReference>
<dbReference type="EMBL" id="JAACJP010000018">
    <property type="protein sequence ID" value="KAF5378735.1"/>
    <property type="molecule type" value="Genomic_DNA"/>
</dbReference>
<dbReference type="InterPro" id="IPR046522">
    <property type="entry name" value="DUF6699"/>
</dbReference>
<sequence>MMSTVETASVFKPLQPPSFRQTLANSPSSASYILPTMPGKHVRFSRVATVHSPPTPSLSFSNVSSASSAAPLTPPSYIGSLPGPSPYVVSFPTGSQTTSMKPVRIHALLQSSSSPALDFDLTLPPSTITSRHQGISLRALSEPATNPPVSVITIIVPHLPWSITVRPSHGTHVTVSDVLEEIYRKLRTNISSQEFHALPSEKDRQRVTAAYEQRYRRIRSSREYEDEKRRGVRRVDFLMRHTRFMGLSSTSRGPDVWVLNTA</sequence>
<dbReference type="AlphaFoldDB" id="A0A8H5H954"/>
<reference evidence="2 3" key="1">
    <citation type="journal article" date="2020" name="ISME J.">
        <title>Uncovering the hidden diversity of litter-decomposition mechanisms in mushroom-forming fungi.</title>
        <authorList>
            <person name="Floudas D."/>
            <person name="Bentzer J."/>
            <person name="Ahren D."/>
            <person name="Johansson T."/>
            <person name="Persson P."/>
            <person name="Tunlid A."/>
        </authorList>
    </citation>
    <scope>NUCLEOTIDE SEQUENCE [LARGE SCALE GENOMIC DNA]</scope>
    <source>
        <strain evidence="2 3">CBS 661.87</strain>
    </source>
</reference>
<proteinExistence type="predicted"/>
<protein>
    <recommendedName>
        <fullName evidence="1">DUF6699 domain-containing protein</fullName>
    </recommendedName>
</protein>
<evidence type="ECO:0000313" key="3">
    <source>
        <dbReference type="Proteomes" id="UP000565441"/>
    </source>
</evidence>
<keyword evidence="3" id="KW-1185">Reference proteome</keyword>
<name>A0A8H5H954_9AGAR</name>
<evidence type="ECO:0000259" key="1">
    <source>
        <dbReference type="Pfam" id="PF20415"/>
    </source>
</evidence>
<comment type="caution">
    <text evidence="2">The sequence shown here is derived from an EMBL/GenBank/DDBJ whole genome shotgun (WGS) entry which is preliminary data.</text>
</comment>